<proteinExistence type="predicted"/>
<evidence type="ECO:0000313" key="2">
    <source>
        <dbReference type="Proteomes" id="UP000789702"/>
    </source>
</evidence>
<evidence type="ECO:0000313" key="1">
    <source>
        <dbReference type="EMBL" id="CAG8444959.1"/>
    </source>
</evidence>
<comment type="caution">
    <text evidence="1">The sequence shown here is derived from an EMBL/GenBank/DDBJ whole genome shotgun (WGS) entry which is preliminary data.</text>
</comment>
<gene>
    <name evidence="1" type="ORF">DHETER_LOCUS505</name>
</gene>
<dbReference type="EMBL" id="CAJVPU010000254">
    <property type="protein sequence ID" value="CAG8444959.1"/>
    <property type="molecule type" value="Genomic_DNA"/>
</dbReference>
<name>A0ACA9K0J4_9GLOM</name>
<reference evidence="1" key="1">
    <citation type="submission" date="2021-06" db="EMBL/GenBank/DDBJ databases">
        <authorList>
            <person name="Kallberg Y."/>
            <person name="Tangrot J."/>
            <person name="Rosling A."/>
        </authorList>
    </citation>
    <scope>NUCLEOTIDE SEQUENCE</scope>
    <source>
        <strain evidence="1">IL203A</strain>
    </source>
</reference>
<accession>A0ACA9K0J4</accession>
<keyword evidence="2" id="KW-1185">Reference proteome</keyword>
<dbReference type="Proteomes" id="UP000789702">
    <property type="component" value="Unassembled WGS sequence"/>
</dbReference>
<organism evidence="1 2">
    <name type="scientific">Dentiscutata heterogama</name>
    <dbReference type="NCBI Taxonomy" id="1316150"/>
    <lineage>
        <taxon>Eukaryota</taxon>
        <taxon>Fungi</taxon>
        <taxon>Fungi incertae sedis</taxon>
        <taxon>Mucoromycota</taxon>
        <taxon>Glomeromycotina</taxon>
        <taxon>Glomeromycetes</taxon>
        <taxon>Diversisporales</taxon>
        <taxon>Gigasporaceae</taxon>
        <taxon>Dentiscutata</taxon>
    </lineage>
</organism>
<feature type="non-terminal residue" evidence="1">
    <location>
        <position position="1"/>
    </location>
</feature>
<sequence length="508" mass="57575">KENMLQIELFGLEDYESIFQSCIKHCKKITRFHGSIVFQQTSLLLEMLKTCKELQDILIEDLSHEPERVCTSIAYFDPNNFIRQLGEAMPTNVHILTLKINWVFSSKSLDDLFKKFKATNLRILDFSGLSFISDDHLEVIIKRCGGKSKELYLTHSYYFSDEVIEKARNSFRKVVFMEDEFIYGCYQDDYSELYGSYYDDSEGDDEEEEEEEEELYSDDNSGYADSEKDDDDYDSEQTTYIEKPTSTMQFSSANNDSSLHNAGDANANPFEIPADEDAISANPNMTIESDDVDLSSAHSHASATPKSTTTVNSDAQSPPLVETNNQSNQSKLYASGTLDEPVSKTILRDLKNVAVKLQQVLHPKGNRDVLRDWDLWGPLILCLSLAILLGISAKKDQEIMVFTSVFTIVWFGSAIVTINAKLLGGTVSFFQSICVIGYCIFPLVIVAFVAIFVKIVYIRLPLVVFAFLWSSWASVNFLSSSHLSNRRLLAVYPLFLFYFAIGWMVLIL</sequence>
<protein>
    <submittedName>
        <fullName evidence="1">2857_t:CDS:1</fullName>
    </submittedName>
</protein>